<comment type="caution">
    <text evidence="1">The sequence shown here is derived from an EMBL/GenBank/DDBJ whole genome shotgun (WGS) entry which is preliminary data.</text>
</comment>
<keyword evidence="2" id="KW-1185">Reference proteome</keyword>
<evidence type="ECO:0000313" key="2">
    <source>
        <dbReference type="Proteomes" id="UP001232992"/>
    </source>
</evidence>
<dbReference type="EMBL" id="JAQOSQ010000003">
    <property type="protein sequence ID" value="MDJ1182638.1"/>
    <property type="molecule type" value="Genomic_DNA"/>
</dbReference>
<name>A0ABT7BTX6_9CYAN</name>
<dbReference type="RefSeq" id="WP_283757290.1">
    <property type="nucleotide sequence ID" value="NZ_JAQOSQ010000003.1"/>
</dbReference>
<organism evidence="1 2">
    <name type="scientific">Roseofilum casamattae BLCC-M143</name>
    <dbReference type="NCBI Taxonomy" id="3022442"/>
    <lineage>
        <taxon>Bacteria</taxon>
        <taxon>Bacillati</taxon>
        <taxon>Cyanobacteriota</taxon>
        <taxon>Cyanophyceae</taxon>
        <taxon>Desertifilales</taxon>
        <taxon>Desertifilaceae</taxon>
        <taxon>Roseofilum</taxon>
        <taxon>Roseofilum casamattae</taxon>
    </lineage>
</organism>
<accession>A0ABT7BTX6</accession>
<sequence>MAAKIAIAPQANLDLEEHFEYIAISDRDSAMGFFDAVRSTFH</sequence>
<protein>
    <submittedName>
        <fullName evidence="1">Uncharacterized protein</fullName>
    </submittedName>
</protein>
<evidence type="ECO:0000313" key="1">
    <source>
        <dbReference type="EMBL" id="MDJ1182638.1"/>
    </source>
</evidence>
<reference evidence="1 2" key="1">
    <citation type="submission" date="2023-01" db="EMBL/GenBank/DDBJ databases">
        <title>Novel diversity within Roseofilum (Cyanobacteria; Desertifilaceae) from marine benthic mats with descriptions of four novel species.</title>
        <authorList>
            <person name="Wang Y."/>
            <person name="Berthold D.E."/>
            <person name="Hu J."/>
            <person name="Lefler F.W."/>
            <person name="Laughinghouse H.D. IV."/>
        </authorList>
    </citation>
    <scope>NUCLEOTIDE SEQUENCE [LARGE SCALE GENOMIC DNA]</scope>
    <source>
        <strain evidence="1 2">BLCC-M143</strain>
    </source>
</reference>
<dbReference type="Proteomes" id="UP001232992">
    <property type="component" value="Unassembled WGS sequence"/>
</dbReference>
<gene>
    <name evidence="1" type="ORF">PMH09_05470</name>
</gene>
<proteinExistence type="predicted"/>